<comment type="caution">
    <text evidence="1">The sequence shown here is derived from an EMBL/GenBank/DDBJ whole genome shotgun (WGS) entry which is preliminary data.</text>
</comment>
<evidence type="ECO:0000313" key="1">
    <source>
        <dbReference type="EMBL" id="TGX96444.1"/>
    </source>
</evidence>
<keyword evidence="2" id="KW-1185">Reference proteome</keyword>
<reference evidence="1" key="1">
    <citation type="submission" date="2019-04" db="EMBL/GenBank/DDBJ databases">
        <title>Microbes associate with the intestines of laboratory mice.</title>
        <authorList>
            <person name="Navarre W."/>
            <person name="Wong E."/>
            <person name="Huang K."/>
            <person name="Tropini C."/>
            <person name="Ng K."/>
            <person name="Yu B."/>
        </authorList>
    </citation>
    <scope>NUCLEOTIDE SEQUENCE</scope>
    <source>
        <strain evidence="1">NM72_1-8</strain>
    </source>
</reference>
<sequence length="257" mass="28336">MARYAINEESIDLLKGLSQKISSSMDGIITVNNALKNQIISIMDDLGIYGFEILEIILHVNDACQSCNDDIELLSEKLNQKSAEIEQLFVLTDSSSGGNLGVSKGNGKVQTVENIASWIGSVNPHYHDSNYNPWDNPYRVNCGSCALNVERRFNGDNDAVASINNIGTDAGMEQATGKKCVYMSLDNIEKALIDQGPGSHMIIGINRKPTLFGRTQAGHWFNAYYDGQNIYTIDGQSGQILEWPYDYGDISEYCAMI</sequence>
<dbReference type="EMBL" id="SRZB01000062">
    <property type="protein sequence ID" value="TGX96444.1"/>
    <property type="molecule type" value="Genomic_DNA"/>
</dbReference>
<name>A0AC61QV17_9FIRM</name>
<dbReference type="Proteomes" id="UP000307720">
    <property type="component" value="Unassembled WGS sequence"/>
</dbReference>
<organism evidence="1 2">
    <name type="scientific">Hominisplanchenecus murintestinalis</name>
    <dbReference type="NCBI Taxonomy" id="2941517"/>
    <lineage>
        <taxon>Bacteria</taxon>
        <taxon>Bacillati</taxon>
        <taxon>Bacillota</taxon>
        <taxon>Clostridia</taxon>
        <taxon>Lachnospirales</taxon>
        <taxon>Lachnospiraceae</taxon>
        <taxon>Hominisplanchenecus</taxon>
    </lineage>
</organism>
<evidence type="ECO:0000313" key="2">
    <source>
        <dbReference type="Proteomes" id="UP000307720"/>
    </source>
</evidence>
<protein>
    <submittedName>
        <fullName evidence="1">Uncharacterized protein</fullName>
    </submittedName>
</protein>
<gene>
    <name evidence="1" type="ORF">E5357_16085</name>
</gene>
<accession>A0AC61QV17</accession>
<proteinExistence type="predicted"/>